<organism evidence="8 9">
    <name type="scientific">Galdieria sulphuraria</name>
    <name type="common">Red alga</name>
    <dbReference type="NCBI Taxonomy" id="130081"/>
    <lineage>
        <taxon>Eukaryota</taxon>
        <taxon>Rhodophyta</taxon>
        <taxon>Bangiophyceae</taxon>
        <taxon>Galdieriales</taxon>
        <taxon>Galdieriaceae</taxon>
        <taxon>Galdieria</taxon>
    </lineage>
</organism>
<name>M2W8T0_GALSU</name>
<dbReference type="Pfam" id="PF00856">
    <property type="entry name" value="SET"/>
    <property type="match status" value="1"/>
</dbReference>
<keyword evidence="2 8" id="KW-0808">Transferase</keyword>
<dbReference type="GO" id="GO:0046976">
    <property type="term" value="F:histone H3K27 methyltransferase activity"/>
    <property type="evidence" value="ECO:0007669"/>
    <property type="project" value="TreeGrafter"/>
</dbReference>
<evidence type="ECO:0000256" key="3">
    <source>
        <dbReference type="ARBA" id="ARBA00022691"/>
    </source>
</evidence>
<proteinExistence type="predicted"/>
<dbReference type="PANTHER" id="PTHR45747:SF4">
    <property type="entry name" value="HISTONE-LYSINE N-METHYLTRANSFERASE E(Z)"/>
    <property type="match status" value="1"/>
</dbReference>
<dbReference type="Gramene" id="EME32276">
    <property type="protein sequence ID" value="EME32276"/>
    <property type="gene ID" value="Gasu_06840"/>
</dbReference>
<evidence type="ECO:0000259" key="6">
    <source>
        <dbReference type="PROSITE" id="PS50280"/>
    </source>
</evidence>
<evidence type="ECO:0000256" key="4">
    <source>
        <dbReference type="ARBA" id="ARBA00023015"/>
    </source>
</evidence>
<dbReference type="GO" id="GO:0003682">
    <property type="term" value="F:chromatin binding"/>
    <property type="evidence" value="ECO:0007669"/>
    <property type="project" value="TreeGrafter"/>
</dbReference>
<dbReference type="InterPro" id="IPR045318">
    <property type="entry name" value="EZH1/2-like"/>
</dbReference>
<dbReference type="OrthoDB" id="6141102at2759"/>
<dbReference type="GO" id="GO:0031507">
    <property type="term" value="P:heterochromatin formation"/>
    <property type="evidence" value="ECO:0007669"/>
    <property type="project" value="TreeGrafter"/>
</dbReference>
<keyword evidence="5" id="KW-0804">Transcription</keyword>
<keyword evidence="1 8" id="KW-0489">Methyltransferase</keyword>
<dbReference type="KEGG" id="gsl:Gasu_06840"/>
<reference evidence="9" key="1">
    <citation type="journal article" date="2013" name="Science">
        <title>Gene transfer from bacteria and archaea facilitated evolution of an extremophilic eukaryote.</title>
        <authorList>
            <person name="Schonknecht G."/>
            <person name="Chen W.H."/>
            <person name="Ternes C.M."/>
            <person name="Barbier G.G."/>
            <person name="Shrestha R.P."/>
            <person name="Stanke M."/>
            <person name="Brautigam A."/>
            <person name="Baker B.J."/>
            <person name="Banfield J.F."/>
            <person name="Garavito R.M."/>
            <person name="Carr K."/>
            <person name="Wilkerson C."/>
            <person name="Rensing S.A."/>
            <person name="Gagneul D."/>
            <person name="Dickenson N.E."/>
            <person name="Oesterhelt C."/>
            <person name="Lercher M.J."/>
            <person name="Weber A.P."/>
        </authorList>
    </citation>
    <scope>NUCLEOTIDE SEQUENCE [LARGE SCALE GENOMIC DNA]</scope>
    <source>
        <strain evidence="9">074W</strain>
    </source>
</reference>
<dbReference type="PANTHER" id="PTHR45747">
    <property type="entry name" value="HISTONE-LYSINE N-METHYLTRANSFERASE E(Z)"/>
    <property type="match status" value="1"/>
</dbReference>
<dbReference type="PROSITE" id="PS50280">
    <property type="entry name" value="SET"/>
    <property type="match status" value="1"/>
</dbReference>
<evidence type="ECO:0000259" key="7">
    <source>
        <dbReference type="PROSITE" id="PS51633"/>
    </source>
</evidence>
<sequence>MSDGSLEKLLQGDSHHKFRRTPLQVLKELLEENLSARLLSAEKRKQFEKCSFLCDFVITVWDEIHKRCKNDPELEEANVLRILDQSAFLIASFLKYKNFEVFEKAGPSLSMSLRGLEGDFLHQTVNNIICFLRAVGVKLQETPEHDISAEAIWEFLSSASMALLKELDGQKVRLEYLFETFSVRQSDSVSEANVLFYGILERRISLLKKVIEENRRKFMSRFADLTANRQYVSPFRVAPEGRTISVAFSEKFSKNTSSKVVAKTAVTVMSKIERLPYEYFTWVPLKTNYKVNEIDLRNEPISLPFLEDNIQSEIYTKLLKQNSPLVESDLFPQNANRMNTERFSLADKVRFDFLCTLTLLILEKNHSVSADHMCTYSSVCPETYLPLIGTVPKNLLPINGDTTAEFLFSRLFEGRNYERPTVQKLDSCLNNSEQAQDLGTVLRKWFCRKCYTYACGEHLPTEVSLPQKFFNLAYEANATPVLSPPCLNGCVFNVEAPSWYGVRCHVWTNEDVVAFKSFLRVFGNNWCDIATVFFQKHSCYECAFFAESNSSFRKKATKKNGQRKKNQSNRNSTVIIMDHIHCSHDDDCNSENCSCKKQELKCEKYCPCYLLSQGNCRNSSTCCFCENGKCLNGQCPCFIENRECDPDRCSCFARLRKKGTWDESIYTCKNIGIRTKAHKRLFIARSDYHEGGWGLFITEPVEKHEFICEYKGELVSLDECERREKSYQAMTDMTFVFKRGEVYIDATRKGGKARFANEPGTKALPNCYSRYKRTMGDIRVGIYADRNIQAGEEILFKYEC</sequence>
<dbReference type="GO" id="GO:0005634">
    <property type="term" value="C:nucleus"/>
    <property type="evidence" value="ECO:0007669"/>
    <property type="project" value="TreeGrafter"/>
</dbReference>
<gene>
    <name evidence="8" type="ORF">Gasu_06840</name>
</gene>
<keyword evidence="3" id="KW-0949">S-adenosyl-L-methionine</keyword>
<protein>
    <submittedName>
        <fullName evidence="8">Histone-lysine N-methyltransferase</fullName>
        <ecNumber evidence="8">2.1.1.43</ecNumber>
    </submittedName>
</protein>
<dbReference type="SMART" id="SM00317">
    <property type="entry name" value="SET"/>
    <property type="match status" value="1"/>
</dbReference>
<dbReference type="RefSeq" id="XP_005708796.1">
    <property type="nucleotide sequence ID" value="XM_005708739.1"/>
</dbReference>
<feature type="domain" description="CXC" evidence="7">
    <location>
        <begin position="558"/>
        <end position="669"/>
    </location>
</feature>
<evidence type="ECO:0000313" key="9">
    <source>
        <dbReference type="Proteomes" id="UP000030680"/>
    </source>
</evidence>
<dbReference type="SUPFAM" id="SSF82199">
    <property type="entry name" value="SET domain"/>
    <property type="match status" value="1"/>
</dbReference>
<dbReference type="GO" id="GO:0032259">
    <property type="term" value="P:methylation"/>
    <property type="evidence" value="ECO:0007669"/>
    <property type="project" value="UniProtKB-KW"/>
</dbReference>
<dbReference type="Proteomes" id="UP000030680">
    <property type="component" value="Unassembled WGS sequence"/>
</dbReference>
<accession>M2W8T0</accession>
<dbReference type="InterPro" id="IPR001214">
    <property type="entry name" value="SET_dom"/>
</dbReference>
<evidence type="ECO:0000256" key="1">
    <source>
        <dbReference type="ARBA" id="ARBA00022603"/>
    </source>
</evidence>
<dbReference type="AlphaFoldDB" id="M2W8T0"/>
<keyword evidence="9" id="KW-1185">Reference proteome</keyword>
<evidence type="ECO:0000256" key="5">
    <source>
        <dbReference type="ARBA" id="ARBA00023163"/>
    </source>
</evidence>
<dbReference type="PROSITE" id="PS51633">
    <property type="entry name" value="CXC"/>
    <property type="match status" value="1"/>
</dbReference>
<evidence type="ECO:0000256" key="2">
    <source>
        <dbReference type="ARBA" id="ARBA00022679"/>
    </source>
</evidence>
<dbReference type="EMBL" id="KB454487">
    <property type="protein sequence ID" value="EME32276.1"/>
    <property type="molecule type" value="Genomic_DNA"/>
</dbReference>
<dbReference type="InterPro" id="IPR046341">
    <property type="entry name" value="SET_dom_sf"/>
</dbReference>
<keyword evidence="4" id="KW-0805">Transcription regulation</keyword>
<dbReference type="EC" id="2.1.1.43" evidence="8"/>
<dbReference type="Gene3D" id="2.170.270.10">
    <property type="entry name" value="SET domain"/>
    <property type="match status" value="1"/>
</dbReference>
<dbReference type="GeneID" id="17090867"/>
<dbReference type="STRING" id="130081.M2W8T0"/>
<dbReference type="InterPro" id="IPR026489">
    <property type="entry name" value="CXC_dom"/>
</dbReference>
<evidence type="ECO:0000313" key="8">
    <source>
        <dbReference type="EMBL" id="EME32276.1"/>
    </source>
</evidence>
<dbReference type="eggNOG" id="KOG1079">
    <property type="taxonomic scope" value="Eukaryota"/>
</dbReference>
<feature type="domain" description="SET" evidence="6">
    <location>
        <begin position="679"/>
        <end position="799"/>
    </location>
</feature>